<dbReference type="EMBL" id="JNAX01000001">
    <property type="protein sequence ID" value="KGG22492.1"/>
    <property type="molecule type" value="Genomic_DNA"/>
</dbReference>
<feature type="transmembrane region" description="Helical" evidence="7">
    <location>
        <begin position="282"/>
        <end position="299"/>
    </location>
</feature>
<feature type="transmembrane region" description="Helical" evidence="7">
    <location>
        <begin position="20"/>
        <end position="45"/>
    </location>
</feature>
<feature type="transmembrane region" description="Helical" evidence="7">
    <location>
        <begin position="75"/>
        <end position="93"/>
    </location>
</feature>
<organism evidence="9 10">
    <name type="scientific">Prochlorococcus marinus str. PAC1</name>
    <dbReference type="NCBI Taxonomy" id="59924"/>
    <lineage>
        <taxon>Bacteria</taxon>
        <taxon>Bacillati</taxon>
        <taxon>Cyanobacteriota</taxon>
        <taxon>Cyanophyceae</taxon>
        <taxon>Synechococcales</taxon>
        <taxon>Prochlorococcaceae</taxon>
        <taxon>Prochlorococcus</taxon>
    </lineage>
</organism>
<gene>
    <name evidence="9" type="ORF">EV03_0009</name>
</gene>
<feature type="domain" description="ABC transmembrane type-1" evidence="8">
    <location>
        <begin position="136"/>
        <end position="330"/>
    </location>
</feature>
<evidence type="ECO:0000256" key="6">
    <source>
        <dbReference type="ARBA" id="ARBA00023136"/>
    </source>
</evidence>
<comment type="subcellular location">
    <subcellularLocation>
        <location evidence="1 7">Cell membrane</location>
        <topology evidence="1 7">Multi-pass membrane protein</topology>
    </subcellularLocation>
</comment>
<dbReference type="NCBIfam" id="TIGR01726">
    <property type="entry name" value="HEQRo_perm_3TM"/>
    <property type="match status" value="1"/>
</dbReference>
<dbReference type="Pfam" id="PF00528">
    <property type="entry name" value="BPD_transp_1"/>
    <property type="match status" value="1"/>
</dbReference>
<keyword evidence="2 7" id="KW-0813">Transport</keyword>
<dbReference type="RefSeq" id="WP_036904034.1">
    <property type="nucleotide sequence ID" value="NZ_CP138967.1"/>
</dbReference>
<feature type="transmembrane region" description="Helical" evidence="7">
    <location>
        <begin position="181"/>
        <end position="201"/>
    </location>
</feature>
<dbReference type="GO" id="GO:0043190">
    <property type="term" value="C:ATP-binding cassette (ABC) transporter complex"/>
    <property type="evidence" value="ECO:0007669"/>
    <property type="project" value="InterPro"/>
</dbReference>
<evidence type="ECO:0000256" key="1">
    <source>
        <dbReference type="ARBA" id="ARBA00004651"/>
    </source>
</evidence>
<dbReference type="Gene3D" id="1.10.3720.10">
    <property type="entry name" value="MetI-like"/>
    <property type="match status" value="1"/>
</dbReference>
<dbReference type="AlphaFoldDB" id="A0A0A2CAD4"/>
<comment type="similarity">
    <text evidence="7">Belongs to the binding-protein-dependent transport system permease family.</text>
</comment>
<feature type="transmembrane region" description="Helical" evidence="7">
    <location>
        <begin position="311"/>
        <end position="330"/>
    </location>
</feature>
<dbReference type="PANTHER" id="PTHR30614">
    <property type="entry name" value="MEMBRANE COMPONENT OF AMINO ACID ABC TRANSPORTER"/>
    <property type="match status" value="1"/>
</dbReference>
<dbReference type="InterPro" id="IPR043429">
    <property type="entry name" value="ArtM/GltK/GlnP/TcyL/YhdX-like"/>
</dbReference>
<sequence>MFAIYTSALIIFFKNARKTLFSNLFNTIITLLIILFISVACFNTFEWLIFKANWKVVISNLPLYAFGSFPSNEQWRPATWIISLLSLSIFTLYGPEWKWLRKNLLIVWVGTIPLGLYLLYGGLGLSPIMSRQWGGLTLTILLTVCSSLLSLPIGIVLALCRQSSLPIIQMLSSIFIDVMRAIPLIAVLFFGQLLIPLFLPVEIEIDRVWRAIFAFTLFVSAYIAEDIRGGLQSIPNTQIEAANSLGLNQYQIIQFILIPQALRIALPALTNQSIGLFQNTSLMAILGLVELLGIGRSILANPEFIGQYIEVYVWLACVYWIVCTIMAVLARHLEQRMTINQANF</sequence>
<dbReference type="Proteomes" id="UP000030392">
    <property type="component" value="Unassembled WGS sequence"/>
</dbReference>
<feature type="transmembrane region" description="Helical" evidence="7">
    <location>
        <begin position="105"/>
        <end position="123"/>
    </location>
</feature>
<feature type="transmembrane region" description="Helical" evidence="7">
    <location>
        <begin position="207"/>
        <end position="224"/>
    </location>
</feature>
<dbReference type="InterPro" id="IPR010065">
    <property type="entry name" value="AA_ABC_transptr_permease_3TM"/>
</dbReference>
<evidence type="ECO:0000256" key="7">
    <source>
        <dbReference type="RuleBase" id="RU363032"/>
    </source>
</evidence>
<keyword evidence="5 7" id="KW-1133">Transmembrane helix</keyword>
<evidence type="ECO:0000256" key="5">
    <source>
        <dbReference type="ARBA" id="ARBA00022989"/>
    </source>
</evidence>
<dbReference type="GO" id="GO:0022857">
    <property type="term" value="F:transmembrane transporter activity"/>
    <property type="evidence" value="ECO:0007669"/>
    <property type="project" value="InterPro"/>
</dbReference>
<evidence type="ECO:0000259" key="8">
    <source>
        <dbReference type="PROSITE" id="PS50928"/>
    </source>
</evidence>
<dbReference type="InterPro" id="IPR035906">
    <property type="entry name" value="MetI-like_sf"/>
</dbReference>
<keyword evidence="6 7" id="KW-0472">Membrane</keyword>
<name>A0A0A2CAD4_PROMR</name>
<keyword evidence="4 7" id="KW-0812">Transmembrane</keyword>
<dbReference type="InterPro" id="IPR000515">
    <property type="entry name" value="MetI-like"/>
</dbReference>
<comment type="caution">
    <text evidence="9">The sequence shown here is derived from an EMBL/GenBank/DDBJ whole genome shotgun (WGS) entry which is preliminary data.</text>
</comment>
<dbReference type="CDD" id="cd06261">
    <property type="entry name" value="TM_PBP2"/>
    <property type="match status" value="1"/>
</dbReference>
<evidence type="ECO:0000256" key="3">
    <source>
        <dbReference type="ARBA" id="ARBA00022475"/>
    </source>
</evidence>
<accession>A0A0A2CAD4</accession>
<reference evidence="10" key="1">
    <citation type="journal article" date="2014" name="Sci. Data">
        <title>Genomes of diverse isolates of the marine cyanobacterium Prochlorococcus.</title>
        <authorList>
            <person name="Biller S."/>
            <person name="Berube P."/>
            <person name="Thompson J."/>
            <person name="Kelly L."/>
            <person name="Roggensack S."/>
            <person name="Awad L."/>
            <person name="Roache-Johnson K."/>
            <person name="Ding H."/>
            <person name="Giovannoni S.J."/>
            <person name="Moore L.R."/>
            <person name="Chisholm S.W."/>
        </authorList>
    </citation>
    <scope>NUCLEOTIDE SEQUENCE [LARGE SCALE GENOMIC DNA]</scope>
    <source>
        <strain evidence="10">PAC1</strain>
    </source>
</reference>
<evidence type="ECO:0000256" key="4">
    <source>
        <dbReference type="ARBA" id="ARBA00022692"/>
    </source>
</evidence>
<evidence type="ECO:0000313" key="10">
    <source>
        <dbReference type="Proteomes" id="UP000030392"/>
    </source>
</evidence>
<dbReference type="SUPFAM" id="SSF161098">
    <property type="entry name" value="MetI-like"/>
    <property type="match status" value="1"/>
</dbReference>
<evidence type="ECO:0000313" key="9">
    <source>
        <dbReference type="EMBL" id="KGG22492.1"/>
    </source>
</evidence>
<keyword evidence="3" id="KW-1003">Cell membrane</keyword>
<feature type="transmembrane region" description="Helical" evidence="7">
    <location>
        <begin position="135"/>
        <end position="160"/>
    </location>
</feature>
<proteinExistence type="inferred from homology"/>
<dbReference type="GO" id="GO:0006865">
    <property type="term" value="P:amino acid transport"/>
    <property type="evidence" value="ECO:0007669"/>
    <property type="project" value="TreeGrafter"/>
</dbReference>
<dbReference type="PANTHER" id="PTHR30614:SF41">
    <property type="entry name" value="INNER MEMBRANE AMINO-ACID ABC TRANSPORTER PERMEASE PROTEIN YHDY"/>
    <property type="match status" value="1"/>
</dbReference>
<dbReference type="PROSITE" id="PS50928">
    <property type="entry name" value="ABC_TM1"/>
    <property type="match status" value="1"/>
</dbReference>
<protein>
    <submittedName>
        <fullName evidence="9">ABC-type amino acid transport system permease component</fullName>
    </submittedName>
</protein>
<evidence type="ECO:0000256" key="2">
    <source>
        <dbReference type="ARBA" id="ARBA00022448"/>
    </source>
</evidence>